<name>A0A8H9LR35_KITAU</name>
<evidence type="ECO:0000313" key="2">
    <source>
        <dbReference type="EMBL" id="GGU74399.1"/>
    </source>
</evidence>
<feature type="compositionally biased region" description="Low complexity" evidence="1">
    <location>
        <begin position="24"/>
        <end position="38"/>
    </location>
</feature>
<feature type="compositionally biased region" description="Pro residues" evidence="1">
    <location>
        <begin position="338"/>
        <end position="347"/>
    </location>
</feature>
<organism evidence="2 3">
    <name type="scientific">Kitasatospora aureofaciens</name>
    <name type="common">Streptomyces aureofaciens</name>
    <dbReference type="NCBI Taxonomy" id="1894"/>
    <lineage>
        <taxon>Bacteria</taxon>
        <taxon>Bacillati</taxon>
        <taxon>Actinomycetota</taxon>
        <taxon>Actinomycetes</taxon>
        <taxon>Kitasatosporales</taxon>
        <taxon>Streptomycetaceae</taxon>
        <taxon>Kitasatospora</taxon>
    </lineage>
</organism>
<sequence length="412" mass="41176">MTARESVYEVLGVVVVRRGSMREAQAVPAPRAARAPRASLFGGRGPGAGAGGLPIGGPGGAAPPGGGRPPGGRAVGPAGAGGSGGTGARGRRRGGRARGAPPQPVAVALAAEAADFAGLAKYGLFGALGHQEYLLRAQQQLTGLYEQGLEVHLRVLEAGDFEDYCSALGLDPRAPAARVAYAGDPELAGEPFVYAGEPLVDLLPVLLDDHRARVRMSVACAALLGAVGDDPTGQRRMAAVMRYVTSVYLALAEGAGEGCHLLTLRCHGPEDGEELTSAVDVCVERGHLHPAGRDAEAFCVTLAAGVASGGEGALLLHGDPSAGNGDGPPDRSPDGPSGGPPGGPGPGPRVRGWALAGGRLRPMTAHEVFDELADDAARGLPFPPGVVPQPGFRLPDFPGAGAEAGGGGGPLG</sequence>
<reference evidence="2" key="1">
    <citation type="journal article" date="2014" name="Int. J. Syst. Evol. Microbiol.">
        <title>Complete genome sequence of Corynebacterium casei LMG S-19264T (=DSM 44701T), isolated from a smear-ripened cheese.</title>
        <authorList>
            <consortium name="US DOE Joint Genome Institute (JGI-PGF)"/>
            <person name="Walter F."/>
            <person name="Albersmeier A."/>
            <person name="Kalinowski J."/>
            <person name="Ruckert C."/>
        </authorList>
    </citation>
    <scope>NUCLEOTIDE SEQUENCE</scope>
    <source>
        <strain evidence="2">JCM 4434</strain>
    </source>
</reference>
<dbReference type="AlphaFoldDB" id="A0A8H9LR35"/>
<gene>
    <name evidence="2" type="ORF">GCM10010502_27730</name>
</gene>
<feature type="region of interest" description="Disordered" evidence="1">
    <location>
        <begin position="24"/>
        <end position="101"/>
    </location>
</feature>
<feature type="compositionally biased region" description="Gly residues" evidence="1">
    <location>
        <begin position="42"/>
        <end position="88"/>
    </location>
</feature>
<feature type="compositionally biased region" description="Gly residues" evidence="1">
    <location>
        <begin position="402"/>
        <end position="412"/>
    </location>
</feature>
<comment type="caution">
    <text evidence="2">The sequence shown here is derived from an EMBL/GenBank/DDBJ whole genome shotgun (WGS) entry which is preliminary data.</text>
</comment>
<evidence type="ECO:0000313" key="3">
    <source>
        <dbReference type="Proteomes" id="UP000610124"/>
    </source>
</evidence>
<feature type="region of interest" description="Disordered" evidence="1">
    <location>
        <begin position="313"/>
        <end position="357"/>
    </location>
</feature>
<dbReference type="Proteomes" id="UP000610124">
    <property type="component" value="Unassembled WGS sequence"/>
</dbReference>
<protein>
    <submittedName>
        <fullName evidence="2">Uncharacterized protein</fullName>
    </submittedName>
</protein>
<accession>A0A8H9LR35</accession>
<evidence type="ECO:0000256" key="1">
    <source>
        <dbReference type="SAM" id="MobiDB-lite"/>
    </source>
</evidence>
<dbReference type="EMBL" id="BMUB01000005">
    <property type="protein sequence ID" value="GGU74399.1"/>
    <property type="molecule type" value="Genomic_DNA"/>
</dbReference>
<reference evidence="2" key="2">
    <citation type="submission" date="2020-09" db="EMBL/GenBank/DDBJ databases">
        <authorList>
            <person name="Sun Q."/>
            <person name="Ohkuma M."/>
        </authorList>
    </citation>
    <scope>NUCLEOTIDE SEQUENCE</scope>
    <source>
        <strain evidence="2">JCM 4434</strain>
    </source>
</reference>
<feature type="region of interest" description="Disordered" evidence="1">
    <location>
        <begin position="376"/>
        <end position="412"/>
    </location>
</feature>
<proteinExistence type="predicted"/>